<reference evidence="2" key="1">
    <citation type="submission" date="2019-08" db="EMBL/GenBank/DDBJ databases">
        <authorList>
            <person name="Kucharzyk K."/>
            <person name="Murdoch R.W."/>
            <person name="Higgins S."/>
            <person name="Loffler F."/>
        </authorList>
    </citation>
    <scope>NUCLEOTIDE SEQUENCE</scope>
</reference>
<dbReference type="EMBL" id="VSSQ01043410">
    <property type="protein sequence ID" value="MPM97089.1"/>
    <property type="molecule type" value="Genomic_DNA"/>
</dbReference>
<comment type="caution">
    <text evidence="2">The sequence shown here is derived from an EMBL/GenBank/DDBJ whole genome shotgun (WGS) entry which is preliminary data.</text>
</comment>
<name>A0A645E6D1_9ZZZZ</name>
<organism evidence="2">
    <name type="scientific">bioreactor metagenome</name>
    <dbReference type="NCBI Taxonomy" id="1076179"/>
    <lineage>
        <taxon>unclassified sequences</taxon>
        <taxon>metagenomes</taxon>
        <taxon>ecological metagenomes</taxon>
    </lineage>
</organism>
<proteinExistence type="predicted"/>
<accession>A0A645E6D1</accession>
<sequence>MRRKLRISDWCGLGAVLAVTLFYLFLTDEYGGASYGFRYLIPVIPVLWLVISRWILTWKPAVWKSALLAVLLLWGAVTALVGAYCPFCVANEGYRTPERHFSRIIRSPFLGNLLVMSFERDPEGEMTRRLIDSIGNDEACFRHLYISGLHMRNPELVGRLLQSSLAKRLGVTP</sequence>
<dbReference type="AlphaFoldDB" id="A0A645E6D1"/>
<feature type="transmembrane region" description="Helical" evidence="1">
    <location>
        <begin position="7"/>
        <end position="25"/>
    </location>
</feature>
<gene>
    <name evidence="2" type="ORF">SDC9_144262</name>
</gene>
<keyword evidence="1" id="KW-0472">Membrane</keyword>
<protein>
    <submittedName>
        <fullName evidence="2">Uncharacterized protein</fullName>
    </submittedName>
</protein>
<feature type="transmembrane region" description="Helical" evidence="1">
    <location>
        <begin position="37"/>
        <end position="56"/>
    </location>
</feature>
<evidence type="ECO:0000313" key="2">
    <source>
        <dbReference type="EMBL" id="MPM97089.1"/>
    </source>
</evidence>
<keyword evidence="1" id="KW-0812">Transmembrane</keyword>
<evidence type="ECO:0000256" key="1">
    <source>
        <dbReference type="SAM" id="Phobius"/>
    </source>
</evidence>
<feature type="transmembrane region" description="Helical" evidence="1">
    <location>
        <begin position="65"/>
        <end position="84"/>
    </location>
</feature>
<keyword evidence="1" id="KW-1133">Transmembrane helix</keyword>